<dbReference type="SUPFAM" id="SSF159042">
    <property type="entry name" value="Plus3-like"/>
    <property type="match status" value="1"/>
</dbReference>
<feature type="domain" description="Plus3" evidence="10">
    <location>
        <begin position="303"/>
        <end position="434"/>
    </location>
</feature>
<feature type="compositionally biased region" description="Basic and acidic residues" evidence="9">
    <location>
        <begin position="21"/>
        <end position="38"/>
    </location>
</feature>
<feature type="compositionally biased region" description="Basic and acidic residues" evidence="9">
    <location>
        <begin position="529"/>
        <end position="550"/>
    </location>
</feature>
<evidence type="ECO:0000256" key="1">
    <source>
        <dbReference type="ARBA" id="ARBA00004642"/>
    </source>
</evidence>
<keyword evidence="4 8" id="KW-0175">Coiled coil</keyword>
<comment type="subcellular location">
    <subcellularLocation>
        <location evidence="1">Nucleus</location>
        <location evidence="1">Nucleoplasm</location>
    </subcellularLocation>
</comment>
<feature type="compositionally biased region" description="Low complexity" evidence="9">
    <location>
        <begin position="91"/>
        <end position="103"/>
    </location>
</feature>
<dbReference type="GO" id="GO:0016593">
    <property type="term" value="C:Cdc73/Paf1 complex"/>
    <property type="evidence" value="ECO:0007669"/>
    <property type="project" value="TreeGrafter"/>
</dbReference>
<dbReference type="Gene3D" id="3.90.70.200">
    <property type="entry name" value="Plus-3 domain"/>
    <property type="match status" value="1"/>
</dbReference>
<dbReference type="Pfam" id="PF03126">
    <property type="entry name" value="Plus-3"/>
    <property type="match status" value="1"/>
</dbReference>
<feature type="compositionally biased region" description="Basic residues" evidence="9">
    <location>
        <begin position="39"/>
        <end position="54"/>
    </location>
</feature>
<evidence type="ECO:0000256" key="5">
    <source>
        <dbReference type="ARBA" id="ARBA00023159"/>
    </source>
</evidence>
<evidence type="ECO:0000313" key="12">
    <source>
        <dbReference type="Proteomes" id="UP000663879"/>
    </source>
</evidence>
<dbReference type="FunFam" id="3.90.70.200:FF:000001">
    <property type="entry name" value="RNA polymerase-associated protein RTF1 homolog"/>
    <property type="match status" value="1"/>
</dbReference>
<reference evidence="11" key="1">
    <citation type="submission" date="2021-02" db="EMBL/GenBank/DDBJ databases">
        <authorList>
            <person name="Nowell W R."/>
        </authorList>
    </citation>
    <scope>NUCLEOTIDE SEQUENCE</scope>
    <source>
        <strain evidence="11">Ploen Becks lab</strain>
    </source>
</reference>
<dbReference type="InterPro" id="IPR004343">
    <property type="entry name" value="Plus-3_dom"/>
</dbReference>
<feature type="compositionally biased region" description="Low complexity" evidence="9">
    <location>
        <begin position="640"/>
        <end position="654"/>
    </location>
</feature>
<proteinExistence type="predicted"/>
<feature type="compositionally biased region" description="Basic and acidic residues" evidence="9">
    <location>
        <begin position="118"/>
        <end position="149"/>
    </location>
</feature>
<feature type="coiled-coil region" evidence="8">
    <location>
        <begin position="457"/>
        <end position="502"/>
    </location>
</feature>
<feature type="region of interest" description="Disordered" evidence="9">
    <location>
        <begin position="1"/>
        <end position="304"/>
    </location>
</feature>
<keyword evidence="5" id="KW-0010">Activator</keyword>
<name>A0A814C3A4_9BILA</name>
<evidence type="ECO:0000256" key="9">
    <source>
        <dbReference type="SAM" id="MobiDB-lite"/>
    </source>
</evidence>
<evidence type="ECO:0000256" key="8">
    <source>
        <dbReference type="SAM" id="Coils"/>
    </source>
</evidence>
<feature type="compositionally biased region" description="Low complexity" evidence="9">
    <location>
        <begin position="194"/>
        <end position="204"/>
    </location>
</feature>
<keyword evidence="6" id="KW-0804">Transcription</keyword>
<dbReference type="PROSITE" id="PS51360">
    <property type="entry name" value="PLUS3"/>
    <property type="match status" value="1"/>
</dbReference>
<feature type="compositionally biased region" description="Basic and acidic residues" evidence="9">
    <location>
        <begin position="569"/>
        <end position="581"/>
    </location>
</feature>
<sequence>MSSGVKRPKAAYSDSESDEEVVSKNRYDSNSDESDSKSKKNTKKVKKSKKKISKKNVTSSEEQSEQSQNEESDWDNSKNAQNQSDVEDGEVSSSDDSSSSQSSVFNDGYDSDLIGDDEDRRRLDSMTEKEREEEIYRRTEQRDLLLKRFEMRKKLKQQQKDAKKAEKKRLKKEKSQKPKKSVKIVDEEMDEDSNNVNSSLNDSDVPMSDRRKTNESKRKDTEVSKALANLKADREKKKQQAEDQKAKQEKIQQPKKLRTEDVFSSSSNDEDEERSDSDSERSSSEESDSSSVNDKRKQTKIPISNKEELNKIKLSRHKTEKWCHAPFFKKVAVGCFVRIGIGNNKSVPVYRVAEVVDVVETGKVYQLGTTKTNKGFKLKHAADERTYRLEFISNQPFTDDEFNRWKDAMEKKSLRLPTLNDVETKSKEIQSFINYSLKEEDLDFMQQEKKKFAKNDDKIVERKLELLQKREEALQSENMKLVQEIDLKIQELNEKADSLSSKRSGNFNKLALINQRNREMSNAAVEEAMKKEFERQKQQKDDPFQRRRDLPSLVHIKKRNKTQNQENEEEKKEENKKAEPVVDIKPFNILDDILHKSSDEKRKSGEARSNDLFQAHNFDISIDIGGSILPTSQVQPSITANNSNSSSSAMSRRALNLDDYKRKKGLI</sequence>
<feature type="compositionally biased region" description="Basic and acidic residues" evidence="9">
    <location>
        <begin position="231"/>
        <end position="261"/>
    </location>
</feature>
<dbReference type="OrthoDB" id="166375at2759"/>
<evidence type="ECO:0000256" key="4">
    <source>
        <dbReference type="ARBA" id="ARBA00023054"/>
    </source>
</evidence>
<dbReference type="PANTHER" id="PTHR13115:SF8">
    <property type="entry name" value="RNA POLYMERASE-ASSOCIATED PROTEIN RTF1 HOMOLOG"/>
    <property type="match status" value="1"/>
</dbReference>
<accession>A0A814C3A4</accession>
<keyword evidence="7" id="KW-0539">Nucleus</keyword>
<feature type="region of interest" description="Disordered" evidence="9">
    <location>
        <begin position="635"/>
        <end position="655"/>
    </location>
</feature>
<evidence type="ECO:0000313" key="11">
    <source>
        <dbReference type="EMBL" id="CAF0937717.1"/>
    </source>
</evidence>
<feature type="compositionally biased region" description="Basic residues" evidence="9">
    <location>
        <begin position="165"/>
        <end position="182"/>
    </location>
</feature>
<gene>
    <name evidence="11" type="ORF">OXX778_LOCUS13256</name>
</gene>
<dbReference type="SMART" id="SM00719">
    <property type="entry name" value="Plus3"/>
    <property type="match status" value="1"/>
</dbReference>
<feature type="compositionally biased region" description="Acidic residues" evidence="9">
    <location>
        <begin position="62"/>
        <end position="74"/>
    </location>
</feature>
<dbReference type="PANTHER" id="PTHR13115">
    <property type="entry name" value="RNA POLYMERASE-ASSOCIATED PROTEIN RTF1 HOMOLOG"/>
    <property type="match status" value="1"/>
</dbReference>
<dbReference type="AlphaFoldDB" id="A0A814C3A4"/>
<comment type="caution">
    <text evidence="11">The sequence shown here is derived from an EMBL/GenBank/DDBJ whole genome shotgun (WGS) entry which is preliminary data.</text>
</comment>
<dbReference type="EMBL" id="CAJNOC010002517">
    <property type="protein sequence ID" value="CAF0937717.1"/>
    <property type="molecule type" value="Genomic_DNA"/>
</dbReference>
<dbReference type="Proteomes" id="UP000663879">
    <property type="component" value="Unassembled WGS sequence"/>
</dbReference>
<feature type="compositionally biased region" description="Basic and acidic residues" evidence="9">
    <location>
        <begin position="207"/>
        <end position="223"/>
    </location>
</feature>
<keyword evidence="3" id="KW-0805">Transcription regulation</keyword>
<evidence type="ECO:0000256" key="6">
    <source>
        <dbReference type="ARBA" id="ARBA00023163"/>
    </source>
</evidence>
<keyword evidence="2" id="KW-0597">Phosphoprotein</keyword>
<evidence type="ECO:0000256" key="7">
    <source>
        <dbReference type="ARBA" id="ARBA00023242"/>
    </source>
</evidence>
<evidence type="ECO:0000256" key="2">
    <source>
        <dbReference type="ARBA" id="ARBA00022553"/>
    </source>
</evidence>
<protein>
    <recommendedName>
        <fullName evidence="10">Plus3 domain-containing protein</fullName>
    </recommendedName>
</protein>
<feature type="region of interest" description="Disordered" evidence="9">
    <location>
        <begin position="529"/>
        <end position="581"/>
    </location>
</feature>
<evidence type="ECO:0000259" key="10">
    <source>
        <dbReference type="PROSITE" id="PS51360"/>
    </source>
</evidence>
<organism evidence="11 12">
    <name type="scientific">Brachionus calyciflorus</name>
    <dbReference type="NCBI Taxonomy" id="104777"/>
    <lineage>
        <taxon>Eukaryota</taxon>
        <taxon>Metazoa</taxon>
        <taxon>Spiralia</taxon>
        <taxon>Gnathifera</taxon>
        <taxon>Rotifera</taxon>
        <taxon>Eurotatoria</taxon>
        <taxon>Monogononta</taxon>
        <taxon>Pseudotrocha</taxon>
        <taxon>Ploima</taxon>
        <taxon>Brachionidae</taxon>
        <taxon>Brachionus</taxon>
    </lineage>
</organism>
<keyword evidence="12" id="KW-1185">Reference proteome</keyword>
<dbReference type="InterPro" id="IPR036128">
    <property type="entry name" value="Plus3-like_sf"/>
</dbReference>
<dbReference type="GO" id="GO:0003677">
    <property type="term" value="F:DNA binding"/>
    <property type="evidence" value="ECO:0007669"/>
    <property type="project" value="InterPro"/>
</dbReference>
<evidence type="ECO:0000256" key="3">
    <source>
        <dbReference type="ARBA" id="ARBA00023015"/>
    </source>
</evidence>
<dbReference type="GO" id="GO:1990269">
    <property type="term" value="F:RNA polymerase II C-terminal domain phosphoserine binding"/>
    <property type="evidence" value="ECO:0007669"/>
    <property type="project" value="TreeGrafter"/>
</dbReference>